<gene>
    <name evidence="3" type="ORF">DJ568_02685</name>
</gene>
<dbReference type="Proteomes" id="UP000253209">
    <property type="component" value="Unassembled WGS sequence"/>
</dbReference>
<feature type="compositionally biased region" description="Polar residues" evidence="1">
    <location>
        <begin position="26"/>
        <end position="39"/>
    </location>
</feature>
<dbReference type="EMBL" id="QGDC01000001">
    <property type="protein sequence ID" value="RCH56780.1"/>
    <property type="molecule type" value="Genomic_DNA"/>
</dbReference>
<organism evidence="3 4">
    <name type="scientific">Mucilaginibacter hurinus</name>
    <dbReference type="NCBI Taxonomy" id="2201324"/>
    <lineage>
        <taxon>Bacteria</taxon>
        <taxon>Pseudomonadati</taxon>
        <taxon>Bacteroidota</taxon>
        <taxon>Sphingobacteriia</taxon>
        <taxon>Sphingobacteriales</taxon>
        <taxon>Sphingobacteriaceae</taxon>
        <taxon>Mucilaginibacter</taxon>
    </lineage>
</organism>
<accession>A0A367GU05</accession>
<name>A0A367GU05_9SPHI</name>
<evidence type="ECO:0000313" key="3">
    <source>
        <dbReference type="EMBL" id="RCH56780.1"/>
    </source>
</evidence>
<reference evidence="3 4" key="1">
    <citation type="submission" date="2018-05" db="EMBL/GenBank/DDBJ databases">
        <title>Mucilaginibacter hurinus sp. nov., isolated from briquette warehouse soil.</title>
        <authorList>
            <person name="Choi L."/>
        </authorList>
    </citation>
    <scope>NUCLEOTIDE SEQUENCE [LARGE SCALE GENOMIC DNA]</scope>
    <source>
        <strain evidence="3 4">ZR32</strain>
    </source>
</reference>
<protein>
    <recommendedName>
        <fullName evidence="5">Porin</fullName>
    </recommendedName>
</protein>
<comment type="caution">
    <text evidence="3">The sequence shown here is derived from an EMBL/GenBank/DDBJ whole genome shotgun (WGS) entry which is preliminary data.</text>
</comment>
<evidence type="ECO:0000256" key="2">
    <source>
        <dbReference type="SAM" id="SignalP"/>
    </source>
</evidence>
<feature type="signal peptide" evidence="2">
    <location>
        <begin position="1"/>
        <end position="19"/>
    </location>
</feature>
<keyword evidence="2" id="KW-0732">Signal</keyword>
<evidence type="ECO:0000313" key="4">
    <source>
        <dbReference type="Proteomes" id="UP000253209"/>
    </source>
</evidence>
<dbReference type="RefSeq" id="WP_114003677.1">
    <property type="nucleotide sequence ID" value="NZ_QGDC01000001.1"/>
</dbReference>
<dbReference type="InterPro" id="IPR025631">
    <property type="entry name" value="Porin_10"/>
</dbReference>
<keyword evidence="4" id="KW-1185">Reference proteome</keyword>
<feature type="region of interest" description="Disordered" evidence="1">
    <location>
        <begin position="25"/>
        <end position="53"/>
    </location>
</feature>
<evidence type="ECO:0008006" key="5">
    <source>
        <dbReference type="Google" id="ProtNLM"/>
    </source>
</evidence>
<dbReference type="Pfam" id="PF14121">
    <property type="entry name" value="Porin_10"/>
    <property type="match status" value="1"/>
</dbReference>
<feature type="chain" id="PRO_5016743610" description="Porin" evidence="2">
    <location>
        <begin position="20"/>
        <end position="703"/>
    </location>
</feature>
<sequence length="703" mass="81277">MHLRLKYIFILLISLSAQAGFAQFPNRGQTNQYPGQRQPNYMRDTSRQGAQKQLTDEQMLDTLRKREEEKEDSVVFTSKFIRVSSERFMSDSTQIFALDTGLVNFENYSPLTQPRSPRISLGGYTGITQRPLLFEPVKTIGFDVGQHSLDPYLMTPEKVNYYKARVQFTNIFYVGGGNKEQLVRITHTQNVKPEWNVGFNLNFNGSRGFYGTDKISQNVSDVNAVFFTWYESKSKRYNLLANAIYNNLKAPETGGILNDTVFSGSSVIFGKNFEDVRLPNSYQQQKQTGVYFKQFYYLGRIDSVRSGIETSSILPTQRVSHTLHYTQSTFNFRQNDQDIYRVFPDHYFSARVSNDSLRVNQMHNDFSYSFYLRGKSVSFVKNEVKLDVGLAHDFYNYTQHVLDTGVNEFGSQFIRKNKVQNTTFQNITIKGRAGYRFSDRIVLEADIRQIVQGRDFGNFLYDAKLILAGGNKVGKVILGAYQQNSSPPLVTTNWISNHYIFKNDFSNVKTTNLSFSYINEPLQLDVKAEYFLINDYIYFTAQPGGKDAHPEQLNSPINLLKISVGKNLKWRRWHFDNYAVYQKTDFQNTLRTPEVYTYSSLYFVSTWFKVLHNHLGVTVRYNTPYVAPSYATGLGQFYNGPDVTFTSYPVVTAFLKATLYRTNLFVQYDYANQGLLSQGFYTVNRYPMQDRLLKFGVSWTFYQ</sequence>
<evidence type="ECO:0000256" key="1">
    <source>
        <dbReference type="SAM" id="MobiDB-lite"/>
    </source>
</evidence>
<proteinExistence type="predicted"/>
<dbReference type="OrthoDB" id="1489309at2"/>
<dbReference type="AlphaFoldDB" id="A0A367GU05"/>